<keyword evidence="6" id="KW-0269">Exonuclease</keyword>
<evidence type="ECO:0000256" key="3">
    <source>
        <dbReference type="ARBA" id="ARBA00022722"/>
    </source>
</evidence>
<keyword evidence="2" id="KW-0698">rRNA processing</keyword>
<dbReference type="Pfam" id="PF08066">
    <property type="entry name" value="PMC2NT"/>
    <property type="match status" value="1"/>
</dbReference>
<feature type="compositionally biased region" description="Polar residues" evidence="9">
    <location>
        <begin position="32"/>
        <end position="48"/>
    </location>
</feature>
<dbReference type="SMART" id="SM00341">
    <property type="entry name" value="HRDC"/>
    <property type="match status" value="1"/>
</dbReference>
<dbReference type="GO" id="GO:0000176">
    <property type="term" value="C:nuclear exosome (RNase complex)"/>
    <property type="evidence" value="ECO:0007669"/>
    <property type="project" value="InterPro"/>
</dbReference>
<dbReference type="InterPro" id="IPR044876">
    <property type="entry name" value="HRDC_dom_sf"/>
</dbReference>
<keyword evidence="4" id="KW-0378">Hydrolase</keyword>
<dbReference type="FunFam" id="3.30.420.10:FF:000059">
    <property type="entry name" value="Exosome complex exonuclease Rrp6"/>
    <property type="match status" value="1"/>
</dbReference>
<dbReference type="GO" id="GO:0003727">
    <property type="term" value="F:single-stranded RNA binding"/>
    <property type="evidence" value="ECO:0007669"/>
    <property type="project" value="TreeGrafter"/>
</dbReference>
<dbReference type="PROSITE" id="PS50967">
    <property type="entry name" value="HRDC"/>
    <property type="match status" value="1"/>
</dbReference>
<evidence type="ECO:0000256" key="6">
    <source>
        <dbReference type="ARBA" id="ARBA00022839"/>
    </source>
</evidence>
<dbReference type="PANTHER" id="PTHR12124:SF47">
    <property type="entry name" value="EXOSOME COMPONENT 10"/>
    <property type="match status" value="1"/>
</dbReference>
<dbReference type="Proteomes" id="UP000267251">
    <property type="component" value="Unassembled WGS sequence"/>
</dbReference>
<keyword evidence="3" id="KW-0540">Nuclease</keyword>
<dbReference type="GO" id="GO:0071038">
    <property type="term" value="P:TRAMP-dependent tRNA surveillance pathway"/>
    <property type="evidence" value="ECO:0007669"/>
    <property type="project" value="TreeGrafter"/>
</dbReference>
<evidence type="ECO:0000256" key="2">
    <source>
        <dbReference type="ARBA" id="ARBA00022552"/>
    </source>
</evidence>
<evidence type="ECO:0000313" key="11">
    <source>
        <dbReference type="EMBL" id="RKP12521.1"/>
    </source>
</evidence>
<dbReference type="GO" id="GO:0071036">
    <property type="term" value="P:nuclear polyadenylation-dependent snoRNA catabolic process"/>
    <property type="evidence" value="ECO:0007669"/>
    <property type="project" value="TreeGrafter"/>
</dbReference>
<dbReference type="Pfam" id="PF01612">
    <property type="entry name" value="DNA_pol_A_exo1"/>
    <property type="match status" value="1"/>
</dbReference>
<evidence type="ECO:0000313" key="12">
    <source>
        <dbReference type="Proteomes" id="UP000267251"/>
    </source>
</evidence>
<evidence type="ECO:0000256" key="1">
    <source>
        <dbReference type="ARBA" id="ARBA00004123"/>
    </source>
</evidence>
<dbReference type="InterPro" id="IPR012337">
    <property type="entry name" value="RNaseH-like_sf"/>
</dbReference>
<dbReference type="InterPro" id="IPR002562">
    <property type="entry name" value="3'-5'_exonuclease_dom"/>
</dbReference>
<evidence type="ECO:0000256" key="9">
    <source>
        <dbReference type="SAM" id="MobiDB-lite"/>
    </source>
</evidence>
<dbReference type="EMBL" id="KZ988302">
    <property type="protein sequence ID" value="RKP12521.1"/>
    <property type="molecule type" value="Genomic_DNA"/>
</dbReference>
<dbReference type="GO" id="GO:0000166">
    <property type="term" value="F:nucleotide binding"/>
    <property type="evidence" value="ECO:0007669"/>
    <property type="project" value="InterPro"/>
</dbReference>
<dbReference type="Gene3D" id="3.30.420.10">
    <property type="entry name" value="Ribonuclease H-like superfamily/Ribonuclease H"/>
    <property type="match status" value="1"/>
</dbReference>
<dbReference type="SUPFAM" id="SSF47819">
    <property type="entry name" value="HRDC-like"/>
    <property type="match status" value="1"/>
</dbReference>
<dbReference type="Gene3D" id="1.10.150.80">
    <property type="entry name" value="HRDC domain"/>
    <property type="match status" value="1"/>
</dbReference>
<sequence>DVEEQWERMEDVVDSLLEKADICMDQAKGRDNQGSSASVVTQSTPQVTHSKVGYKVMHSSNIPRPQLTFPDRVDNSLAPFQRKIQDKPNALVPLSNGTPSAANSGDEEWDSHHQSLGIADHLVSLPHPYAYEIAQLEHPASLFTPHTPQPFLPFDKTPAQWIDTLEALKVVTRKLEGQSEIAVDLEAHDMRSYQGFTCLIQISTRKEDFLLDALVLRPHLHLLNQAFTDPSIVKVFHGATMDIEWLQRDFGVYVVNLFDTYHATKVLSFPSHSLASLLLKYANVNADKKYQLADWRIRPIPQEMLQYAQADTHYLLYIFDLLRNELLAGPSMQEEGEKKEEEEEGAEIDPTQWMRDVLKRSNNTSLRKYEKPIYDAIRGRDKGGWGKLLERWERPLDGAQMAVFKAVHAWRDQVARDEDESVRYVLPNHQLFSLAERCPVDQAGVIACCIPTPPVVRMHASDLALLIQHAESEAL</sequence>
<protein>
    <submittedName>
        <fullName evidence="11">Ribonuclease H-like domain-containing protein</fullName>
    </submittedName>
</protein>
<feature type="region of interest" description="Disordered" evidence="9">
    <location>
        <begin position="28"/>
        <end position="48"/>
    </location>
</feature>
<evidence type="ECO:0000256" key="4">
    <source>
        <dbReference type="ARBA" id="ARBA00022801"/>
    </source>
</evidence>
<keyword evidence="7" id="KW-0539">Nucleus</keyword>
<dbReference type="GO" id="GO:0005730">
    <property type="term" value="C:nucleolus"/>
    <property type="evidence" value="ECO:0007669"/>
    <property type="project" value="TreeGrafter"/>
</dbReference>
<evidence type="ECO:0000256" key="7">
    <source>
        <dbReference type="ARBA" id="ARBA00023242"/>
    </source>
</evidence>
<dbReference type="InterPro" id="IPR049559">
    <property type="entry name" value="Rrp6p-like_exo"/>
</dbReference>
<dbReference type="GO" id="GO:0071037">
    <property type="term" value="P:nuclear polyadenylation-dependent snRNA catabolic process"/>
    <property type="evidence" value="ECO:0007669"/>
    <property type="project" value="TreeGrafter"/>
</dbReference>
<dbReference type="SMART" id="SM00474">
    <property type="entry name" value="35EXOc"/>
    <property type="match status" value="1"/>
</dbReference>
<dbReference type="InterPro" id="IPR002121">
    <property type="entry name" value="HRDC_dom"/>
</dbReference>
<dbReference type="InterPro" id="IPR012588">
    <property type="entry name" value="Exosome-assoc_fac_Rrp6_N"/>
</dbReference>
<keyword evidence="12" id="KW-1185">Reference proteome</keyword>
<dbReference type="GO" id="GO:0071040">
    <property type="term" value="P:nuclear polyadenylation-dependent antisense transcript catabolic process"/>
    <property type="evidence" value="ECO:0007669"/>
    <property type="project" value="TreeGrafter"/>
</dbReference>
<feature type="domain" description="HRDC" evidence="10">
    <location>
        <begin position="397"/>
        <end position="475"/>
    </location>
</feature>
<feature type="non-terminal residue" evidence="11">
    <location>
        <position position="1"/>
    </location>
</feature>
<dbReference type="PANTHER" id="PTHR12124">
    <property type="entry name" value="POLYMYOSITIS/SCLERODERMA AUTOANTIGEN-RELATED"/>
    <property type="match status" value="1"/>
</dbReference>
<name>A0A4P9Y345_9FUNG</name>
<feature type="non-terminal residue" evidence="11">
    <location>
        <position position="475"/>
    </location>
</feature>
<dbReference type="GO" id="GO:0071044">
    <property type="term" value="P:histone mRNA catabolic process"/>
    <property type="evidence" value="ECO:0007669"/>
    <property type="project" value="TreeGrafter"/>
</dbReference>
<dbReference type="GO" id="GO:0000175">
    <property type="term" value="F:3'-5'-RNA exonuclease activity"/>
    <property type="evidence" value="ECO:0007669"/>
    <property type="project" value="InterPro"/>
</dbReference>
<comment type="subcellular location">
    <subcellularLocation>
        <location evidence="1">Nucleus</location>
    </subcellularLocation>
</comment>
<dbReference type="SUPFAM" id="SSF53098">
    <property type="entry name" value="Ribonuclease H-like"/>
    <property type="match status" value="1"/>
</dbReference>
<comment type="similarity">
    <text evidence="8">Belongs to the exosome component 10/RRP6 family.</text>
</comment>
<dbReference type="GO" id="GO:0071035">
    <property type="term" value="P:nuclear polyadenylation-dependent rRNA catabolic process"/>
    <property type="evidence" value="ECO:0007669"/>
    <property type="project" value="TreeGrafter"/>
</dbReference>
<accession>A0A4P9Y345</accession>
<dbReference type="AlphaFoldDB" id="A0A4P9Y345"/>
<dbReference type="InterPro" id="IPR045092">
    <property type="entry name" value="Rrp6-like"/>
</dbReference>
<dbReference type="Pfam" id="PF00570">
    <property type="entry name" value="HRDC"/>
    <property type="match status" value="1"/>
</dbReference>
<dbReference type="InterPro" id="IPR036397">
    <property type="entry name" value="RNaseH_sf"/>
</dbReference>
<evidence type="ECO:0000259" key="10">
    <source>
        <dbReference type="PROSITE" id="PS50967"/>
    </source>
</evidence>
<dbReference type="CDD" id="cd06147">
    <property type="entry name" value="Rrp6p_like_exo"/>
    <property type="match status" value="1"/>
</dbReference>
<dbReference type="InterPro" id="IPR010997">
    <property type="entry name" value="HRDC-like_sf"/>
</dbReference>
<dbReference type="GO" id="GO:0071051">
    <property type="term" value="P:poly(A)-dependent snoRNA 3'-end processing"/>
    <property type="evidence" value="ECO:0007669"/>
    <property type="project" value="TreeGrafter"/>
</dbReference>
<dbReference type="GO" id="GO:0071039">
    <property type="term" value="P:nuclear polyadenylation-dependent CUT catabolic process"/>
    <property type="evidence" value="ECO:0007669"/>
    <property type="project" value="TreeGrafter"/>
</dbReference>
<dbReference type="OrthoDB" id="2250022at2759"/>
<evidence type="ECO:0000256" key="8">
    <source>
        <dbReference type="ARBA" id="ARBA00043957"/>
    </source>
</evidence>
<dbReference type="FunFam" id="1.10.150.80:FF:000001">
    <property type="entry name" value="Putative exosome component 10"/>
    <property type="match status" value="1"/>
</dbReference>
<reference evidence="12" key="1">
    <citation type="journal article" date="2018" name="Nat. Microbiol.">
        <title>Leveraging single-cell genomics to expand the fungal tree of life.</title>
        <authorList>
            <person name="Ahrendt S.R."/>
            <person name="Quandt C.A."/>
            <person name="Ciobanu D."/>
            <person name="Clum A."/>
            <person name="Salamov A."/>
            <person name="Andreopoulos B."/>
            <person name="Cheng J.F."/>
            <person name="Woyke T."/>
            <person name="Pelin A."/>
            <person name="Henrissat B."/>
            <person name="Reynolds N.K."/>
            <person name="Benny G.L."/>
            <person name="Smith M.E."/>
            <person name="James T.Y."/>
            <person name="Grigoriev I.V."/>
        </authorList>
    </citation>
    <scope>NUCLEOTIDE SEQUENCE [LARGE SCALE GENOMIC DNA]</scope>
</reference>
<proteinExistence type="inferred from homology"/>
<keyword evidence="5" id="KW-0271">Exosome</keyword>
<evidence type="ECO:0000256" key="5">
    <source>
        <dbReference type="ARBA" id="ARBA00022835"/>
    </source>
</evidence>
<feature type="region of interest" description="Disordered" evidence="9">
    <location>
        <begin position="90"/>
        <end position="110"/>
    </location>
</feature>
<organism evidence="11 12">
    <name type="scientific">Piptocephalis cylindrospora</name>
    <dbReference type="NCBI Taxonomy" id="1907219"/>
    <lineage>
        <taxon>Eukaryota</taxon>
        <taxon>Fungi</taxon>
        <taxon>Fungi incertae sedis</taxon>
        <taxon>Zoopagomycota</taxon>
        <taxon>Zoopagomycotina</taxon>
        <taxon>Zoopagomycetes</taxon>
        <taxon>Zoopagales</taxon>
        <taxon>Piptocephalidaceae</taxon>
        <taxon>Piptocephalis</taxon>
    </lineage>
</organism>
<gene>
    <name evidence="11" type="ORF">BJ684DRAFT_5603</name>
</gene>
<dbReference type="GO" id="GO:0000467">
    <property type="term" value="P:exonucleolytic trimming to generate mature 3'-end of 5.8S rRNA from tricistronic rRNA transcript (SSU-rRNA, 5.8S rRNA, LSU-rRNA)"/>
    <property type="evidence" value="ECO:0007669"/>
    <property type="project" value="InterPro"/>
</dbReference>